<dbReference type="Proteomes" id="UP000087171">
    <property type="component" value="Chromosome Ca4"/>
</dbReference>
<dbReference type="FunFam" id="4.10.280.10:FF:000085">
    <property type="entry name" value="Transcription factor bHLH126"/>
    <property type="match status" value="1"/>
</dbReference>
<keyword evidence="6" id="KW-0539">Nucleus</keyword>
<dbReference type="KEGG" id="cam:101492196"/>
<dbReference type="CDD" id="cd18914">
    <property type="entry name" value="bHLH_AtORG2_like"/>
    <property type="match status" value="1"/>
</dbReference>
<evidence type="ECO:0000313" key="10">
    <source>
        <dbReference type="RefSeq" id="XP_004496640.1"/>
    </source>
</evidence>
<dbReference type="PaxDb" id="3827-XP_004496640.1"/>
<reference evidence="9" key="1">
    <citation type="journal article" date="2013" name="Nat. Biotechnol.">
        <title>Draft genome sequence of chickpea (Cicer arietinum) provides a resource for trait improvement.</title>
        <authorList>
            <person name="Varshney R.K."/>
            <person name="Song C."/>
            <person name="Saxena R.K."/>
            <person name="Azam S."/>
            <person name="Yu S."/>
            <person name="Sharpe A.G."/>
            <person name="Cannon S."/>
            <person name="Baek J."/>
            <person name="Rosen B.D."/>
            <person name="Tar'an B."/>
            <person name="Millan T."/>
            <person name="Zhang X."/>
            <person name="Ramsay L.D."/>
            <person name="Iwata A."/>
            <person name="Wang Y."/>
            <person name="Nelson W."/>
            <person name="Farmer A.D."/>
            <person name="Gaur P.M."/>
            <person name="Soderlund C."/>
            <person name="Penmetsa R.V."/>
            <person name="Xu C."/>
            <person name="Bharti A.K."/>
            <person name="He W."/>
            <person name="Winter P."/>
            <person name="Zhao S."/>
            <person name="Hane J.K."/>
            <person name="Carrasquilla-Garcia N."/>
            <person name="Condie J.A."/>
            <person name="Upadhyaya H.D."/>
            <person name="Luo M.C."/>
            <person name="Thudi M."/>
            <person name="Gowda C.L."/>
            <person name="Singh N.P."/>
            <person name="Lichtenzveig J."/>
            <person name="Gali K.K."/>
            <person name="Rubio J."/>
            <person name="Nadarajan N."/>
            <person name="Dolezel J."/>
            <person name="Bansal K.C."/>
            <person name="Xu X."/>
            <person name="Edwards D."/>
            <person name="Zhang G."/>
            <person name="Kahl G."/>
            <person name="Gil J."/>
            <person name="Singh K.B."/>
            <person name="Datta S.K."/>
            <person name="Jackson S.A."/>
            <person name="Wang J."/>
            <person name="Cook D.R."/>
        </authorList>
    </citation>
    <scope>NUCLEOTIDE SEQUENCE [LARGE SCALE GENOMIC DNA]</scope>
    <source>
        <strain evidence="9">cv. CDC Frontier</strain>
    </source>
</reference>
<dbReference type="GO" id="GO:0000981">
    <property type="term" value="F:DNA-binding transcription factor activity, RNA polymerase II-specific"/>
    <property type="evidence" value="ECO:0007669"/>
    <property type="project" value="TreeGrafter"/>
</dbReference>
<dbReference type="PANTHER" id="PTHR13935:SF106">
    <property type="entry name" value="ACHAETE-SCUTE COMPLEX PROTEIN T5-RELATED"/>
    <property type="match status" value="1"/>
</dbReference>
<dbReference type="PROSITE" id="PS50888">
    <property type="entry name" value="BHLH"/>
    <property type="match status" value="1"/>
</dbReference>
<feature type="coiled-coil region" evidence="7">
    <location>
        <begin position="110"/>
        <end position="137"/>
    </location>
</feature>
<dbReference type="GO" id="GO:0046983">
    <property type="term" value="F:protein dimerization activity"/>
    <property type="evidence" value="ECO:0007669"/>
    <property type="project" value="InterPro"/>
</dbReference>
<proteinExistence type="predicted"/>
<dbReference type="OrthoDB" id="1935281at2759"/>
<evidence type="ECO:0000256" key="7">
    <source>
        <dbReference type="SAM" id="Coils"/>
    </source>
</evidence>
<feature type="domain" description="BHLH" evidence="8">
    <location>
        <begin position="68"/>
        <end position="120"/>
    </location>
</feature>
<gene>
    <name evidence="10" type="primary">LOC101492196</name>
</gene>
<reference evidence="10" key="2">
    <citation type="submission" date="2025-08" db="UniProtKB">
        <authorList>
            <consortium name="RefSeq"/>
        </authorList>
    </citation>
    <scope>IDENTIFICATION</scope>
    <source>
        <tissue evidence="10">Etiolated seedlings</tissue>
    </source>
</reference>
<sequence length="237" mass="27251">MFPLQPSNELSIPLSNTIHHQQNHKISQDLIPHDYDSLLLDFSHKKLSTTTLPPRKLSHTNNLINSNKEKMVHRQIEKQRRQEMATLHASLRSLLPLQFIKGKRSLSDQMNEAVNYINHLKKNIKELGDKRDEMKKISNIPNFKRSYASCNFTIHKNNGSVGIEITSSGFREEGVPLYKLMEQFLKEGFEVVSCFSIQVNGRLLHSLQCEANNSDSVDLSELRRKFSNMNPSFSCSD</sequence>
<evidence type="ECO:0000259" key="8">
    <source>
        <dbReference type="PROSITE" id="PS50888"/>
    </source>
</evidence>
<dbReference type="Gene3D" id="4.10.280.10">
    <property type="entry name" value="Helix-loop-helix DNA-binding domain"/>
    <property type="match status" value="1"/>
</dbReference>
<dbReference type="eggNOG" id="ENOG502S1BU">
    <property type="taxonomic scope" value="Eukaryota"/>
</dbReference>
<evidence type="ECO:0000256" key="4">
    <source>
        <dbReference type="ARBA" id="ARBA00023125"/>
    </source>
</evidence>
<dbReference type="GeneID" id="101492196"/>
<protein>
    <submittedName>
        <fullName evidence="10">Transcription factor bHLH118-like isoform X1</fullName>
    </submittedName>
</protein>
<keyword evidence="4" id="KW-0238">DNA-binding</keyword>
<evidence type="ECO:0000256" key="3">
    <source>
        <dbReference type="ARBA" id="ARBA00023015"/>
    </source>
</evidence>
<keyword evidence="5" id="KW-0804">Transcription</keyword>
<accession>A0A1S2Y0P3</accession>
<dbReference type="PANTHER" id="PTHR13935">
    <property type="entry name" value="ACHAETE-SCUTE TRANSCRIPTION FACTOR-RELATED"/>
    <property type="match status" value="1"/>
</dbReference>
<evidence type="ECO:0000256" key="1">
    <source>
        <dbReference type="ARBA" id="ARBA00004123"/>
    </source>
</evidence>
<dbReference type="InterPro" id="IPR015660">
    <property type="entry name" value="MASH1/Ascl1a-like"/>
</dbReference>
<keyword evidence="9" id="KW-1185">Reference proteome</keyword>
<name>A0A1S2Y0P3_CICAR</name>
<dbReference type="SUPFAM" id="SSF47459">
    <property type="entry name" value="HLH, helix-loop-helix DNA-binding domain"/>
    <property type="match status" value="1"/>
</dbReference>
<comment type="subunit">
    <text evidence="2">Homodimer.</text>
</comment>
<dbReference type="AlphaFoldDB" id="A0A1S2Y0P3"/>
<dbReference type="RefSeq" id="XP_004496640.1">
    <property type="nucleotide sequence ID" value="XM_004496583.3"/>
</dbReference>
<keyword evidence="3" id="KW-0805">Transcription regulation</keyword>
<evidence type="ECO:0000256" key="5">
    <source>
        <dbReference type="ARBA" id="ARBA00023163"/>
    </source>
</evidence>
<dbReference type="InterPro" id="IPR036638">
    <property type="entry name" value="HLH_DNA-bd_sf"/>
</dbReference>
<evidence type="ECO:0000313" key="9">
    <source>
        <dbReference type="Proteomes" id="UP000087171"/>
    </source>
</evidence>
<dbReference type="Pfam" id="PF00010">
    <property type="entry name" value="HLH"/>
    <property type="match status" value="1"/>
</dbReference>
<dbReference type="GO" id="GO:0000977">
    <property type="term" value="F:RNA polymerase II transcription regulatory region sequence-specific DNA binding"/>
    <property type="evidence" value="ECO:0007669"/>
    <property type="project" value="TreeGrafter"/>
</dbReference>
<evidence type="ECO:0000256" key="2">
    <source>
        <dbReference type="ARBA" id="ARBA00011738"/>
    </source>
</evidence>
<dbReference type="GO" id="GO:0090575">
    <property type="term" value="C:RNA polymerase II transcription regulator complex"/>
    <property type="evidence" value="ECO:0007669"/>
    <property type="project" value="TreeGrafter"/>
</dbReference>
<keyword evidence="7" id="KW-0175">Coiled coil</keyword>
<dbReference type="InterPro" id="IPR011598">
    <property type="entry name" value="bHLH_dom"/>
</dbReference>
<comment type="subcellular location">
    <subcellularLocation>
        <location evidence="1">Nucleus</location>
    </subcellularLocation>
</comment>
<evidence type="ECO:0000256" key="6">
    <source>
        <dbReference type="ARBA" id="ARBA00023242"/>
    </source>
</evidence>
<organism evidence="9 10">
    <name type="scientific">Cicer arietinum</name>
    <name type="common">Chickpea</name>
    <name type="synonym">Garbanzo</name>
    <dbReference type="NCBI Taxonomy" id="3827"/>
    <lineage>
        <taxon>Eukaryota</taxon>
        <taxon>Viridiplantae</taxon>
        <taxon>Streptophyta</taxon>
        <taxon>Embryophyta</taxon>
        <taxon>Tracheophyta</taxon>
        <taxon>Spermatophyta</taxon>
        <taxon>Magnoliopsida</taxon>
        <taxon>eudicotyledons</taxon>
        <taxon>Gunneridae</taxon>
        <taxon>Pentapetalae</taxon>
        <taxon>rosids</taxon>
        <taxon>fabids</taxon>
        <taxon>Fabales</taxon>
        <taxon>Fabaceae</taxon>
        <taxon>Papilionoideae</taxon>
        <taxon>50 kb inversion clade</taxon>
        <taxon>NPAAA clade</taxon>
        <taxon>Hologalegina</taxon>
        <taxon>IRL clade</taxon>
        <taxon>Cicereae</taxon>
        <taxon>Cicer</taxon>
    </lineage>
</organism>